<dbReference type="HOGENOM" id="CLU_2245890_0_0_9"/>
<gene>
    <name evidence="2" type="ORF">RUMHYD_01465</name>
</gene>
<evidence type="ECO:0000313" key="3">
    <source>
        <dbReference type="Proteomes" id="UP000003100"/>
    </source>
</evidence>
<dbReference type="PATRIC" id="fig|476272.21.peg.2814"/>
<evidence type="ECO:0000313" key="2">
    <source>
        <dbReference type="EMBL" id="EEG49652.1"/>
    </source>
</evidence>
<keyword evidence="3" id="KW-1185">Reference proteome</keyword>
<dbReference type="EMBL" id="ACBZ01000071">
    <property type="protein sequence ID" value="EEG49652.1"/>
    <property type="molecule type" value="Genomic_DNA"/>
</dbReference>
<dbReference type="AlphaFoldDB" id="C0CKU5"/>
<feature type="domain" description="DUF6329" evidence="1">
    <location>
        <begin position="80"/>
        <end position="112"/>
    </location>
</feature>
<protein>
    <recommendedName>
        <fullName evidence="1">DUF6329 domain-containing protein</fullName>
    </recommendedName>
</protein>
<reference evidence="2 3" key="2">
    <citation type="submission" date="2009-02" db="EMBL/GenBank/DDBJ databases">
        <title>Draft genome sequence of Blautia hydrogenotrophica DSM 10507 (Ruminococcus hydrogenotrophicus DSM 10507).</title>
        <authorList>
            <person name="Sudarsanam P."/>
            <person name="Ley R."/>
            <person name="Guruge J."/>
            <person name="Turnbaugh P.J."/>
            <person name="Mahowald M."/>
            <person name="Liep D."/>
            <person name="Gordon J."/>
        </authorList>
    </citation>
    <scope>NUCLEOTIDE SEQUENCE [LARGE SCALE GENOMIC DNA]</scope>
    <source>
        <strain evidence="3">DSM 10507 / JCM 14656 / S5a33</strain>
    </source>
</reference>
<sequence>MYYQKENKGNGGTQMRGYFARKPETLEDLERAKGWGEAQEIRVVAEVTLSKKEYDRFREDLMEDYGFISQHTQKTGVKDGQFLCILVRKAGTKHTAIAVESDGYDYARYAALVRI</sequence>
<organism evidence="2 3">
    <name type="scientific">Blautia hydrogenotrophica (strain DSM 10507 / JCM 14656 / S5a33)</name>
    <name type="common">Ruminococcus hydrogenotrophicus</name>
    <dbReference type="NCBI Taxonomy" id="476272"/>
    <lineage>
        <taxon>Bacteria</taxon>
        <taxon>Bacillati</taxon>
        <taxon>Bacillota</taxon>
        <taxon>Clostridia</taxon>
        <taxon>Lachnospirales</taxon>
        <taxon>Lachnospiraceae</taxon>
        <taxon>Blautia</taxon>
    </lineage>
</organism>
<dbReference type="InterPro" id="IPR046292">
    <property type="entry name" value="DUF6329"/>
</dbReference>
<proteinExistence type="predicted"/>
<accession>C0CKU5</accession>
<dbReference type="Proteomes" id="UP000003100">
    <property type="component" value="Unassembled WGS sequence"/>
</dbReference>
<reference evidence="2 3" key="1">
    <citation type="submission" date="2009-01" db="EMBL/GenBank/DDBJ databases">
        <authorList>
            <person name="Fulton L."/>
            <person name="Clifton S."/>
            <person name="Fulton B."/>
            <person name="Xu J."/>
            <person name="Minx P."/>
            <person name="Pepin K.H."/>
            <person name="Johnson M."/>
            <person name="Bhonagiri V."/>
            <person name="Nash W.E."/>
            <person name="Mardis E.R."/>
            <person name="Wilson R.K."/>
        </authorList>
    </citation>
    <scope>NUCLEOTIDE SEQUENCE [LARGE SCALE GENOMIC DNA]</scope>
    <source>
        <strain evidence="3">DSM 10507 / JCM 14656 / S5a33</strain>
    </source>
</reference>
<comment type="caution">
    <text evidence="2">The sequence shown here is derived from an EMBL/GenBank/DDBJ whole genome shotgun (WGS) entry which is preliminary data.</text>
</comment>
<dbReference type="eggNOG" id="ENOG5033J05">
    <property type="taxonomic scope" value="Bacteria"/>
</dbReference>
<evidence type="ECO:0000259" key="1">
    <source>
        <dbReference type="Pfam" id="PF19854"/>
    </source>
</evidence>
<name>C0CKU5_BLAHS</name>
<dbReference type="Pfam" id="PF19854">
    <property type="entry name" value="DUF6329"/>
    <property type="match status" value="1"/>
</dbReference>